<gene>
    <name evidence="2" type="ORF">B0A62_02450</name>
    <name evidence="1" type="ORF">IW20_09270</name>
</gene>
<dbReference type="AlphaFoldDB" id="A0A086AJT1"/>
<name>A0A086AJT1_FLAHY</name>
<proteinExistence type="predicted"/>
<reference evidence="1 3" key="1">
    <citation type="submission" date="2014-07" db="EMBL/GenBank/DDBJ databases">
        <title>Genome of Flavobacterium hydatis DSM 2063.</title>
        <authorList>
            <person name="Pipes S.E."/>
            <person name="Stropko S.J."/>
            <person name="Newman J.D."/>
        </authorList>
    </citation>
    <scope>NUCLEOTIDE SEQUENCE [LARGE SCALE GENOMIC DNA]</scope>
    <source>
        <strain evidence="1 3">DSM 2063</strain>
    </source>
</reference>
<organism evidence="1 3">
    <name type="scientific">Flavobacterium hydatis</name>
    <name type="common">Cytophaga aquatilis</name>
    <dbReference type="NCBI Taxonomy" id="991"/>
    <lineage>
        <taxon>Bacteria</taxon>
        <taxon>Pseudomonadati</taxon>
        <taxon>Bacteroidota</taxon>
        <taxon>Flavobacteriia</taxon>
        <taxon>Flavobacteriales</taxon>
        <taxon>Flavobacteriaceae</taxon>
        <taxon>Flavobacterium</taxon>
    </lineage>
</organism>
<comment type="caution">
    <text evidence="1">The sequence shown here is derived from an EMBL/GenBank/DDBJ whole genome shotgun (WGS) entry which is preliminary data.</text>
</comment>
<evidence type="ECO:0000313" key="3">
    <source>
        <dbReference type="Proteomes" id="UP000028712"/>
    </source>
</evidence>
<accession>A0A086AJT1</accession>
<reference evidence="2 4" key="2">
    <citation type="submission" date="2016-11" db="EMBL/GenBank/DDBJ databases">
        <title>Whole genomes of Flavobacteriaceae.</title>
        <authorList>
            <person name="Stine C."/>
            <person name="Li C."/>
            <person name="Tadesse D."/>
        </authorList>
    </citation>
    <scope>NUCLEOTIDE SEQUENCE [LARGE SCALE GENOMIC DNA]</scope>
    <source>
        <strain evidence="2 4">ATCC 29551</strain>
    </source>
</reference>
<dbReference type="eggNOG" id="ENOG502ZB6A">
    <property type="taxonomic scope" value="Bacteria"/>
</dbReference>
<dbReference type="Proteomes" id="UP000028712">
    <property type="component" value="Unassembled WGS sequence"/>
</dbReference>
<sequence>MQFHDQRRFFNLGLNPLGVNPAINILIFEDGEFTSVTNPITAYNTVLKLENRVVVYCIDISSDKIDLIFNSILETKQKNWYYTYHGRNDTPPKFPFKKKYFKSVHSLISNFKRDFDLIKKTLSDVSDGYLELEFNLDEDENNILLPTFSPIVPNYFTFIQIENKSWKNDYPKNITINSSERRSALLDIVMKIDKVHSEATEAKLTAPILIAAFPFFNPVVKSHLKNKAKTSDEKLYLKLYELEQSIDYMTYFFKEKVSPEESEGFTESESEEIGEIGAFLFSEFVKPKLLFLDAISYLQSSFTFSPFMRFPMIGKSIYRELSIFNPINNNFYTQKSLNKISKSIIAFGEKLSSHTIDNETKEYLKNRNGQILAISDLPIEWLTLDQVPLSFTHDVCRIPETNYQGIVNNYSANNRFSYSLNHDVLKKTLIILSADEQTNNDHEFTASYKLVKDYSKELEYHFRYCKTIKDVSNAINEIEPYILIFDCHGNIDSTTDTSYLSINQEKLTCDEIVKYKISAPIVFLSCCNTSPNYGYINKLHDAFFQVGALTVTGTFLPISIKRGTMYYIRLLTLLKLEINKNLYDNWLSFISNIMRTSIIHDAISKSYLKLQKTLSVEEQKALSNILLELQDFNKRREIFINLRNKGIRISEDLTISIEDTDCEFLMYTHYGRPDLIKINDSSSSIL</sequence>
<evidence type="ECO:0000313" key="4">
    <source>
        <dbReference type="Proteomes" id="UP000198424"/>
    </source>
</evidence>
<evidence type="ECO:0000313" key="2">
    <source>
        <dbReference type="EMBL" id="OXA97738.1"/>
    </source>
</evidence>
<keyword evidence="4" id="KW-1185">Reference proteome</keyword>
<evidence type="ECO:0000313" key="1">
    <source>
        <dbReference type="EMBL" id="KFF16945.1"/>
    </source>
</evidence>
<protein>
    <recommendedName>
        <fullName evidence="5">CHAT domain-containing protein</fullName>
    </recommendedName>
</protein>
<dbReference type="EMBL" id="JPRM01000012">
    <property type="protein sequence ID" value="KFF16945.1"/>
    <property type="molecule type" value="Genomic_DNA"/>
</dbReference>
<dbReference type="Proteomes" id="UP000198424">
    <property type="component" value="Unassembled WGS sequence"/>
</dbReference>
<evidence type="ECO:0008006" key="5">
    <source>
        <dbReference type="Google" id="ProtNLM"/>
    </source>
</evidence>
<dbReference type="EMBL" id="MUGY01000002">
    <property type="protein sequence ID" value="OXA97738.1"/>
    <property type="molecule type" value="Genomic_DNA"/>
</dbReference>